<accession>A0A7G9WIF3</accession>
<dbReference type="RefSeq" id="WP_212507527.1">
    <property type="nucleotide sequence ID" value="NZ_CP060696.1"/>
</dbReference>
<dbReference type="KEGG" id="caml:H6X83_02085"/>
<evidence type="ECO:0000313" key="1">
    <source>
        <dbReference type="EMBL" id="QNO18465.1"/>
    </source>
</evidence>
<dbReference type="Proteomes" id="UP000516046">
    <property type="component" value="Chromosome"/>
</dbReference>
<dbReference type="AlphaFoldDB" id="A0A7G9WIF3"/>
<gene>
    <name evidence="1" type="ORF">H6X83_02085</name>
</gene>
<protein>
    <submittedName>
        <fullName evidence="1">Uncharacterized protein</fullName>
    </submittedName>
</protein>
<dbReference type="EMBL" id="CP060696">
    <property type="protein sequence ID" value="QNO18465.1"/>
    <property type="molecule type" value="Genomic_DNA"/>
</dbReference>
<sequence>MSTELKHFTISVTPDLEIQLNTAKKEKYCKNTHNEMIRDLISRGLIARKKGTSTK</sequence>
<proteinExistence type="predicted"/>
<evidence type="ECO:0000313" key="2">
    <source>
        <dbReference type="Proteomes" id="UP000516046"/>
    </source>
</evidence>
<name>A0A7G9WIF3_9FIRM</name>
<keyword evidence="2" id="KW-1185">Reference proteome</keyword>
<reference evidence="1 2" key="1">
    <citation type="submission" date="2020-08" db="EMBL/GenBank/DDBJ databases">
        <authorList>
            <person name="Ren C."/>
            <person name="Gu Y."/>
            <person name="Xu Y."/>
        </authorList>
    </citation>
    <scope>NUCLEOTIDE SEQUENCE [LARGE SCALE GENOMIC DNA]</scope>
    <source>
        <strain evidence="1 2">LBM18003</strain>
    </source>
</reference>
<organism evidence="1 2">
    <name type="scientific">Caproicibacterium amylolyticum</name>
    <dbReference type="NCBI Taxonomy" id="2766537"/>
    <lineage>
        <taxon>Bacteria</taxon>
        <taxon>Bacillati</taxon>
        <taxon>Bacillota</taxon>
        <taxon>Clostridia</taxon>
        <taxon>Eubacteriales</taxon>
        <taxon>Oscillospiraceae</taxon>
        <taxon>Caproicibacterium</taxon>
    </lineage>
</organism>